<gene>
    <name evidence="5" type="ORF">IV203_023710</name>
</gene>
<dbReference type="PANTHER" id="PTHR48267:SF1">
    <property type="entry name" value="BILIRUBIN OXIDASE"/>
    <property type="match status" value="1"/>
</dbReference>
<keyword evidence="2" id="KW-0472">Membrane</keyword>
<proteinExistence type="predicted"/>
<protein>
    <submittedName>
        <fullName evidence="5">Cupredoxin</fullName>
    </submittedName>
</protein>
<feature type="compositionally biased region" description="Low complexity" evidence="1">
    <location>
        <begin position="638"/>
        <end position="654"/>
    </location>
</feature>
<feature type="chain" id="PRO_5039893881" evidence="3">
    <location>
        <begin position="28"/>
        <end position="685"/>
    </location>
</feature>
<evidence type="ECO:0000313" key="6">
    <source>
        <dbReference type="Proteomes" id="UP000693970"/>
    </source>
</evidence>
<accession>A0A9K3PBQ3</accession>
<dbReference type="PANTHER" id="PTHR48267">
    <property type="entry name" value="CUPREDOXIN SUPERFAMILY PROTEIN"/>
    <property type="match status" value="1"/>
</dbReference>
<feature type="signal peptide" evidence="3">
    <location>
        <begin position="1"/>
        <end position="27"/>
    </location>
</feature>
<dbReference type="InterPro" id="IPR045087">
    <property type="entry name" value="Cu-oxidase_fam"/>
</dbReference>
<dbReference type="Proteomes" id="UP000693970">
    <property type="component" value="Unassembled WGS sequence"/>
</dbReference>
<keyword evidence="2" id="KW-1133">Transmembrane helix</keyword>
<reference evidence="5" key="1">
    <citation type="journal article" date="2021" name="Sci. Rep.">
        <title>Diploid genomic architecture of Nitzschia inconspicua, an elite biomass production diatom.</title>
        <authorList>
            <person name="Oliver A."/>
            <person name="Podell S."/>
            <person name="Pinowska A."/>
            <person name="Traller J.C."/>
            <person name="Smith S.R."/>
            <person name="McClure R."/>
            <person name="Beliaev A."/>
            <person name="Bohutskyi P."/>
            <person name="Hill E.A."/>
            <person name="Rabines A."/>
            <person name="Zheng H."/>
            <person name="Allen L.Z."/>
            <person name="Kuo A."/>
            <person name="Grigoriev I.V."/>
            <person name="Allen A.E."/>
            <person name="Hazlebeck D."/>
            <person name="Allen E.E."/>
        </authorList>
    </citation>
    <scope>NUCLEOTIDE SEQUENCE</scope>
    <source>
        <strain evidence="5">Hildebrandi</strain>
    </source>
</reference>
<comment type="caution">
    <text evidence="5">The sequence shown here is derived from an EMBL/GenBank/DDBJ whole genome shotgun (WGS) entry which is preliminary data.</text>
</comment>
<evidence type="ECO:0000313" key="5">
    <source>
        <dbReference type="EMBL" id="KAG7341757.1"/>
    </source>
</evidence>
<feature type="region of interest" description="Disordered" evidence="1">
    <location>
        <begin position="638"/>
        <end position="660"/>
    </location>
</feature>
<evidence type="ECO:0000259" key="4">
    <source>
        <dbReference type="Pfam" id="PF07731"/>
    </source>
</evidence>
<feature type="domain" description="Plastocyanin-like" evidence="4">
    <location>
        <begin position="378"/>
        <end position="427"/>
    </location>
</feature>
<dbReference type="EMBL" id="JAGRRH010000026">
    <property type="protein sequence ID" value="KAG7341757.1"/>
    <property type="molecule type" value="Genomic_DNA"/>
</dbReference>
<feature type="transmembrane region" description="Helical" evidence="2">
    <location>
        <begin position="593"/>
        <end position="616"/>
    </location>
</feature>
<organism evidence="5 6">
    <name type="scientific">Nitzschia inconspicua</name>
    <dbReference type="NCBI Taxonomy" id="303405"/>
    <lineage>
        <taxon>Eukaryota</taxon>
        <taxon>Sar</taxon>
        <taxon>Stramenopiles</taxon>
        <taxon>Ochrophyta</taxon>
        <taxon>Bacillariophyta</taxon>
        <taxon>Bacillariophyceae</taxon>
        <taxon>Bacillariophycidae</taxon>
        <taxon>Bacillariales</taxon>
        <taxon>Bacillariaceae</taxon>
        <taxon>Nitzschia</taxon>
    </lineage>
</organism>
<evidence type="ECO:0000256" key="2">
    <source>
        <dbReference type="SAM" id="Phobius"/>
    </source>
</evidence>
<evidence type="ECO:0000256" key="3">
    <source>
        <dbReference type="SAM" id="SignalP"/>
    </source>
</evidence>
<dbReference type="GO" id="GO:0005507">
    <property type="term" value="F:copper ion binding"/>
    <property type="evidence" value="ECO:0007669"/>
    <property type="project" value="InterPro"/>
</dbReference>
<evidence type="ECO:0000256" key="1">
    <source>
        <dbReference type="SAM" id="MobiDB-lite"/>
    </source>
</evidence>
<sequence>MSITNKFRRSAATLLLVTTTVLAKVDAKRLLPSLSDPDIQPKFEIPLPNILLDSTYWSPSSQENQKDSDQDFSHTKSIEMAASLGTHKTGLVRRTDSGVFEEVDTPFFGYGPKDGLPTWPGPTLDTPMQHPTGIPSYITNMHAHPPTTDDGSIPTILSEFYGDHIVVNGKLWPKLEVEPRHYRLRLLNACDSRFLIVQFRPTTTLNDTDTESTISQNPLTFMVVGADQGLSRRFTTKTTLLIPPAGRYDVVVDFSKHAGERILLRNLGGDIPFGGSIPSKQKFDHTDRIMAFDILKERDEDIPDRFRKSAVHPLSLLKTQPTVDRIRRVALMEGRDHYNRLLPMLGTIDPATDKDGSPVCFPNTTEYKAAGMAGKQLRGTLTWSSPVTEHIRLGDTEEWEIWNLTPDAHPIHLHLVSFELIKRQVVNFQGMQQSFLDEAMEEGIQVGPIAIIKDGTDTQSIPLLMHDGISMGVGYIATSPNAGKVMTLFEKDNVMYGDYAQRLDTITALPGQVTTIRATFDKPGRFVWHCHVLAHEDHQMMRVFHVGDMPDGLTFSNGDGDSDSMETELVVAGESNDANHATDSSSRNGISQWQFVLVMAIVASLGALSVCVVWIVSKVREYETSGVLSAHYEAIPSKESVTTSSSSSSSSEGSSYEDDEILLEEEVDGFNDIAELEERETTVMA</sequence>
<keyword evidence="6" id="KW-1185">Reference proteome</keyword>
<name>A0A9K3PBQ3_9STRA</name>
<dbReference type="InterPro" id="IPR011706">
    <property type="entry name" value="Cu-oxidase_C"/>
</dbReference>
<keyword evidence="3" id="KW-0732">Signal</keyword>
<dbReference type="AlphaFoldDB" id="A0A9K3PBQ3"/>
<reference evidence="5" key="2">
    <citation type="submission" date="2021-04" db="EMBL/GenBank/DDBJ databases">
        <authorList>
            <person name="Podell S."/>
        </authorList>
    </citation>
    <scope>NUCLEOTIDE SEQUENCE</scope>
    <source>
        <strain evidence="5">Hildebrandi</strain>
    </source>
</reference>
<dbReference type="GO" id="GO:0016491">
    <property type="term" value="F:oxidoreductase activity"/>
    <property type="evidence" value="ECO:0007669"/>
    <property type="project" value="InterPro"/>
</dbReference>
<dbReference type="OrthoDB" id="262547at2759"/>
<keyword evidence="2" id="KW-0812">Transmembrane</keyword>
<feature type="domain" description="Plastocyanin-like" evidence="4">
    <location>
        <begin position="498"/>
        <end position="547"/>
    </location>
</feature>
<dbReference type="Pfam" id="PF07731">
    <property type="entry name" value="Cu-oxidase_2"/>
    <property type="match status" value="2"/>
</dbReference>